<sequence>MHKPPKETELEEWAAETFKVQRDKNGAELFRDLTKTAYVTLHYPPVFRELFLQTERHYLDDEIKRLPSRADDLLDLGEKRPGRGKGVALAMLEPLSSGEPISVLANVNASPGRNFSAELRFSVRGTSAIPQACRRKEFTVTAVWRAAAWRTRRPP</sequence>
<keyword evidence="2" id="KW-1185">Reference proteome</keyword>
<accession>A0ABY0HA56</accession>
<reference evidence="1 2" key="1">
    <citation type="submission" date="2018-06" db="EMBL/GenBank/DDBJ databases">
        <title>Complete Genomes of Monosporascus.</title>
        <authorList>
            <person name="Robinson A.J."/>
            <person name="Natvig D.O."/>
        </authorList>
    </citation>
    <scope>NUCLEOTIDE SEQUENCE [LARGE SCALE GENOMIC DNA]</scope>
    <source>
        <strain evidence="1 2">CBS 609.92</strain>
    </source>
</reference>
<protein>
    <submittedName>
        <fullName evidence="1">Uncharacterized protein</fullName>
    </submittedName>
</protein>
<comment type="caution">
    <text evidence="1">The sequence shown here is derived from an EMBL/GenBank/DDBJ whole genome shotgun (WGS) entry which is preliminary data.</text>
</comment>
<gene>
    <name evidence="1" type="ORF">DL762_003633</name>
</gene>
<evidence type="ECO:0000313" key="1">
    <source>
        <dbReference type="EMBL" id="RYO88707.1"/>
    </source>
</evidence>
<dbReference type="Proteomes" id="UP000294003">
    <property type="component" value="Unassembled WGS sequence"/>
</dbReference>
<evidence type="ECO:0000313" key="2">
    <source>
        <dbReference type="Proteomes" id="UP000294003"/>
    </source>
</evidence>
<name>A0ABY0HA56_9PEZI</name>
<proteinExistence type="predicted"/>
<dbReference type="EMBL" id="QJNS01000083">
    <property type="protein sequence ID" value="RYO88707.1"/>
    <property type="molecule type" value="Genomic_DNA"/>
</dbReference>
<organism evidence="1 2">
    <name type="scientific">Monosporascus cannonballus</name>
    <dbReference type="NCBI Taxonomy" id="155416"/>
    <lineage>
        <taxon>Eukaryota</taxon>
        <taxon>Fungi</taxon>
        <taxon>Dikarya</taxon>
        <taxon>Ascomycota</taxon>
        <taxon>Pezizomycotina</taxon>
        <taxon>Sordariomycetes</taxon>
        <taxon>Xylariomycetidae</taxon>
        <taxon>Xylariales</taxon>
        <taxon>Xylariales incertae sedis</taxon>
        <taxon>Monosporascus</taxon>
    </lineage>
</organism>